<evidence type="ECO:0000256" key="4">
    <source>
        <dbReference type="ARBA" id="ARBA00023163"/>
    </source>
</evidence>
<dbReference type="AlphaFoldDB" id="E3FKT6"/>
<dbReference type="GO" id="GO:0043565">
    <property type="term" value="F:sequence-specific DNA binding"/>
    <property type="evidence" value="ECO:0007669"/>
    <property type="project" value="TreeGrafter"/>
</dbReference>
<dbReference type="eggNOG" id="COG0583">
    <property type="taxonomic scope" value="Bacteria"/>
</dbReference>
<dbReference type="FunFam" id="1.10.10.10:FF:000001">
    <property type="entry name" value="LysR family transcriptional regulator"/>
    <property type="match status" value="1"/>
</dbReference>
<dbReference type="SUPFAM" id="SSF53850">
    <property type="entry name" value="Periplasmic binding protein-like II"/>
    <property type="match status" value="1"/>
</dbReference>
<keyword evidence="7" id="KW-1185">Reference proteome</keyword>
<dbReference type="RefSeq" id="WP_013374689.1">
    <property type="nucleotide sequence ID" value="NC_014623.1"/>
</dbReference>
<dbReference type="PROSITE" id="PS50931">
    <property type="entry name" value="HTH_LYSR"/>
    <property type="match status" value="1"/>
</dbReference>
<proteinExistence type="inferred from homology"/>
<name>E3FKT6_STIAD</name>
<evidence type="ECO:0000256" key="1">
    <source>
        <dbReference type="ARBA" id="ARBA00009437"/>
    </source>
</evidence>
<dbReference type="HOGENOM" id="CLU_039613_16_3_7"/>
<dbReference type="Gene3D" id="3.40.190.290">
    <property type="match status" value="1"/>
</dbReference>
<keyword evidence="3" id="KW-0238">DNA-binding</keyword>
<dbReference type="Gene3D" id="1.10.10.10">
    <property type="entry name" value="Winged helix-like DNA-binding domain superfamily/Winged helix DNA-binding domain"/>
    <property type="match status" value="1"/>
</dbReference>
<dbReference type="SUPFAM" id="SSF46785">
    <property type="entry name" value="Winged helix' DNA-binding domain"/>
    <property type="match status" value="1"/>
</dbReference>
<dbReference type="Pfam" id="PF00126">
    <property type="entry name" value="HTH_1"/>
    <property type="match status" value="1"/>
</dbReference>
<dbReference type="PANTHER" id="PTHR30537">
    <property type="entry name" value="HTH-TYPE TRANSCRIPTIONAL REGULATOR"/>
    <property type="match status" value="1"/>
</dbReference>
<gene>
    <name evidence="6" type="ordered locus">STAUR_1450</name>
</gene>
<dbReference type="Pfam" id="PF03466">
    <property type="entry name" value="LysR_substrate"/>
    <property type="match status" value="1"/>
</dbReference>
<evidence type="ECO:0000256" key="2">
    <source>
        <dbReference type="ARBA" id="ARBA00023015"/>
    </source>
</evidence>
<evidence type="ECO:0000259" key="5">
    <source>
        <dbReference type="PROSITE" id="PS50931"/>
    </source>
</evidence>
<dbReference type="Proteomes" id="UP000001351">
    <property type="component" value="Chromosome"/>
</dbReference>
<dbReference type="PANTHER" id="PTHR30537:SF5">
    <property type="entry name" value="HTH-TYPE TRANSCRIPTIONAL ACTIVATOR TTDR-RELATED"/>
    <property type="match status" value="1"/>
</dbReference>
<dbReference type="GO" id="GO:0006351">
    <property type="term" value="P:DNA-templated transcription"/>
    <property type="evidence" value="ECO:0007669"/>
    <property type="project" value="TreeGrafter"/>
</dbReference>
<dbReference type="InterPro" id="IPR000847">
    <property type="entry name" value="LysR_HTH_N"/>
</dbReference>
<protein>
    <submittedName>
        <fullName evidence="6">Transcriptional regulator, LysR family</fullName>
    </submittedName>
</protein>
<keyword evidence="2" id="KW-0805">Transcription regulation</keyword>
<dbReference type="CDD" id="cd08471">
    <property type="entry name" value="PBP2_CrgA_like_2"/>
    <property type="match status" value="1"/>
</dbReference>
<dbReference type="InterPro" id="IPR058163">
    <property type="entry name" value="LysR-type_TF_proteobact-type"/>
</dbReference>
<evidence type="ECO:0000256" key="3">
    <source>
        <dbReference type="ARBA" id="ARBA00023125"/>
    </source>
</evidence>
<dbReference type="InterPro" id="IPR036390">
    <property type="entry name" value="WH_DNA-bd_sf"/>
</dbReference>
<sequence>MDRIDAMRVFVTALDEGSLAGAGRRLGHSPASVTRAISFLEAHVGVQLLHRTTRSLRLSEAGERYAAACRRVLTELEEADMLAAGERAAPLGMLTLTAPLVSGAHILRPILDAFLDTQPAVTARLLLLDRPVNLLDEGIDVALRIAHLPDSSLVAIRLGEVRKVVCASPAYLASRPPLSEPRDLAAHACIAMTQFGQDSWSFPPAQGSHAPRHVRLAPRLLVNGVEAAVASAVEGHGVTRVFSYQVAEEVRAGRLVVLLPEAEPPPLPVHLIAPEGRLSVPKVRAFVDFAVPKLKARFAQLGKLVPR</sequence>
<organism evidence="6 7">
    <name type="scientific">Stigmatella aurantiaca (strain DW4/3-1)</name>
    <dbReference type="NCBI Taxonomy" id="378806"/>
    <lineage>
        <taxon>Bacteria</taxon>
        <taxon>Pseudomonadati</taxon>
        <taxon>Myxococcota</taxon>
        <taxon>Myxococcia</taxon>
        <taxon>Myxococcales</taxon>
        <taxon>Cystobacterineae</taxon>
        <taxon>Archangiaceae</taxon>
        <taxon>Stigmatella</taxon>
    </lineage>
</organism>
<dbReference type="KEGG" id="sur:STAUR_1450"/>
<evidence type="ECO:0000313" key="7">
    <source>
        <dbReference type="Proteomes" id="UP000001351"/>
    </source>
</evidence>
<evidence type="ECO:0000313" key="6">
    <source>
        <dbReference type="EMBL" id="ADO69254.1"/>
    </source>
</evidence>
<dbReference type="STRING" id="378806.STAUR_1450"/>
<dbReference type="OrthoDB" id="5416547at2"/>
<dbReference type="InterPro" id="IPR036388">
    <property type="entry name" value="WH-like_DNA-bd_sf"/>
</dbReference>
<reference evidence="6 7" key="1">
    <citation type="journal article" date="2011" name="Mol. Biol. Evol.">
        <title>Comparative genomic analysis of fruiting body formation in Myxococcales.</title>
        <authorList>
            <person name="Huntley S."/>
            <person name="Hamann N."/>
            <person name="Wegener-Feldbrugge S."/>
            <person name="Treuner-Lange A."/>
            <person name="Kube M."/>
            <person name="Reinhardt R."/>
            <person name="Klages S."/>
            <person name="Muller R."/>
            <person name="Ronning C.M."/>
            <person name="Nierman W.C."/>
            <person name="Sogaard-Andersen L."/>
        </authorList>
    </citation>
    <scope>NUCLEOTIDE SEQUENCE [LARGE SCALE GENOMIC DNA]</scope>
    <source>
        <strain evidence="6 7">DW4/3-1</strain>
    </source>
</reference>
<dbReference type="EMBL" id="CP002271">
    <property type="protein sequence ID" value="ADO69254.1"/>
    <property type="molecule type" value="Genomic_DNA"/>
</dbReference>
<dbReference type="GO" id="GO:0003700">
    <property type="term" value="F:DNA-binding transcription factor activity"/>
    <property type="evidence" value="ECO:0007669"/>
    <property type="project" value="InterPro"/>
</dbReference>
<feature type="domain" description="HTH lysR-type" evidence="5">
    <location>
        <begin position="1"/>
        <end position="59"/>
    </location>
</feature>
<keyword evidence="4" id="KW-0804">Transcription</keyword>
<dbReference type="InterPro" id="IPR005119">
    <property type="entry name" value="LysR_subst-bd"/>
</dbReference>
<accession>E3FKT6</accession>
<comment type="similarity">
    <text evidence="1">Belongs to the LysR transcriptional regulatory family.</text>
</comment>